<dbReference type="Proteomes" id="UP001143856">
    <property type="component" value="Unassembled WGS sequence"/>
</dbReference>
<accession>A0ACC1NCM8</accession>
<reference evidence="1" key="1">
    <citation type="submission" date="2022-10" db="EMBL/GenBank/DDBJ databases">
        <title>Genome Sequence of Xylaria curta.</title>
        <authorList>
            <person name="Buettner E."/>
        </authorList>
    </citation>
    <scope>NUCLEOTIDE SEQUENCE</scope>
    <source>
        <strain evidence="1">Babe10</strain>
    </source>
</reference>
<organism evidence="1 2">
    <name type="scientific">Xylaria curta</name>
    <dbReference type="NCBI Taxonomy" id="42375"/>
    <lineage>
        <taxon>Eukaryota</taxon>
        <taxon>Fungi</taxon>
        <taxon>Dikarya</taxon>
        <taxon>Ascomycota</taxon>
        <taxon>Pezizomycotina</taxon>
        <taxon>Sordariomycetes</taxon>
        <taxon>Xylariomycetidae</taxon>
        <taxon>Xylariales</taxon>
        <taxon>Xylariaceae</taxon>
        <taxon>Xylaria</taxon>
    </lineage>
</organism>
<comment type="caution">
    <text evidence="1">The sequence shown here is derived from an EMBL/GenBank/DDBJ whole genome shotgun (WGS) entry which is preliminary data.</text>
</comment>
<name>A0ACC1NCM8_9PEZI</name>
<proteinExistence type="predicted"/>
<gene>
    <name evidence="1" type="ORF">NUW58_g7992</name>
</gene>
<keyword evidence="2" id="KW-1185">Reference proteome</keyword>
<protein>
    <submittedName>
        <fullName evidence="1">Uncharacterized protein</fullName>
    </submittedName>
</protein>
<evidence type="ECO:0000313" key="2">
    <source>
        <dbReference type="Proteomes" id="UP001143856"/>
    </source>
</evidence>
<sequence length="184" mass="20434">MGGLDARYMISHLRPANVTVRSLVTVASPHHGSSFADFVFEGIGHHRLPGIYKILDRVGMETGAFEQLTSTYMTKDFNPRTPDDPEVSYFSYGAMVDHLPLLSPFRQSHGVISRIEGPNDGLVSVASSQWGSYKGTLVGVSHLDLINWTNRWRWTLRSLFGLKPGFNAIAFYLGIADMLAKEGF</sequence>
<evidence type="ECO:0000313" key="1">
    <source>
        <dbReference type="EMBL" id="KAJ2976814.1"/>
    </source>
</evidence>
<dbReference type="EMBL" id="JAPDGR010002255">
    <property type="protein sequence ID" value="KAJ2976814.1"/>
    <property type="molecule type" value="Genomic_DNA"/>
</dbReference>